<proteinExistence type="predicted"/>
<sequence length="65" mass="7304">MKLYLNGEFITTQVKTLADLLKEKNIEVSCVASAIDGNFIPRARYEETQLQENMKIEVVSPMQGG</sequence>
<organism evidence="1 2">
    <name type="scientific">Commensalibacter melissae</name>
    <dbReference type="NCBI Taxonomy" id="2070537"/>
    <lineage>
        <taxon>Bacteria</taxon>
        <taxon>Pseudomonadati</taxon>
        <taxon>Pseudomonadota</taxon>
        <taxon>Alphaproteobacteria</taxon>
        <taxon>Acetobacterales</taxon>
        <taxon>Acetobacteraceae</taxon>
    </lineage>
</organism>
<gene>
    <name evidence="1" type="primary">thiS</name>
    <name evidence="1" type="ORF">DK869_07805</name>
</gene>
<dbReference type="NCBIfam" id="TIGR01683">
    <property type="entry name" value="thiS"/>
    <property type="match status" value="1"/>
</dbReference>
<evidence type="ECO:0000313" key="2">
    <source>
        <dbReference type="Proteomes" id="UP000247565"/>
    </source>
</evidence>
<dbReference type="InterPro" id="IPR003749">
    <property type="entry name" value="ThiS/MoaD-like"/>
</dbReference>
<dbReference type="EMBL" id="QGLT01000004">
    <property type="protein sequence ID" value="PXY99880.1"/>
    <property type="molecule type" value="Genomic_DNA"/>
</dbReference>
<dbReference type="SUPFAM" id="SSF54285">
    <property type="entry name" value="MoaD/ThiS"/>
    <property type="match status" value="1"/>
</dbReference>
<comment type="caution">
    <text evidence="1">The sequence shown here is derived from an EMBL/GenBank/DDBJ whole genome shotgun (WGS) entry which is preliminary data.</text>
</comment>
<dbReference type="RefSeq" id="WP_110439500.1">
    <property type="nucleotide sequence ID" value="NZ_CP046393.1"/>
</dbReference>
<dbReference type="PANTHER" id="PTHR34472">
    <property type="entry name" value="SULFUR CARRIER PROTEIN THIS"/>
    <property type="match status" value="1"/>
</dbReference>
<dbReference type="OrthoDB" id="197113at2"/>
<reference evidence="1 2" key="1">
    <citation type="submission" date="2018-05" db="EMBL/GenBank/DDBJ databases">
        <title>Reference genomes for bee gut microbiota database.</title>
        <authorList>
            <person name="Ellegaard K.M."/>
        </authorList>
    </citation>
    <scope>NUCLEOTIDE SEQUENCE [LARGE SCALE GENOMIC DNA]</scope>
    <source>
        <strain evidence="1 2">ESL0284</strain>
    </source>
</reference>
<accession>A0A318MVJ7</accession>
<name>A0A318MVJ7_9PROT</name>
<dbReference type="Proteomes" id="UP000247565">
    <property type="component" value="Unassembled WGS sequence"/>
</dbReference>
<dbReference type="InterPro" id="IPR016155">
    <property type="entry name" value="Mopterin_synth/thiamin_S_b"/>
</dbReference>
<dbReference type="AlphaFoldDB" id="A0A318MVJ7"/>
<dbReference type="InterPro" id="IPR012675">
    <property type="entry name" value="Beta-grasp_dom_sf"/>
</dbReference>
<protein>
    <submittedName>
        <fullName evidence="1">Thiamine biosynthesis protein ThiS</fullName>
    </submittedName>
</protein>
<dbReference type="CDD" id="cd00565">
    <property type="entry name" value="Ubl_ThiS"/>
    <property type="match status" value="1"/>
</dbReference>
<keyword evidence="2" id="KW-1185">Reference proteome</keyword>
<dbReference type="PANTHER" id="PTHR34472:SF1">
    <property type="entry name" value="SULFUR CARRIER PROTEIN THIS"/>
    <property type="match status" value="1"/>
</dbReference>
<dbReference type="Pfam" id="PF02597">
    <property type="entry name" value="ThiS"/>
    <property type="match status" value="1"/>
</dbReference>
<evidence type="ECO:0000313" key="1">
    <source>
        <dbReference type="EMBL" id="PXY99880.1"/>
    </source>
</evidence>
<dbReference type="InterPro" id="IPR010035">
    <property type="entry name" value="Thi_S"/>
</dbReference>
<dbReference type="Gene3D" id="3.10.20.30">
    <property type="match status" value="1"/>
</dbReference>